<dbReference type="InterPro" id="IPR012337">
    <property type="entry name" value="RNaseH-like_sf"/>
</dbReference>
<feature type="domain" description="RNase H type-1" evidence="1">
    <location>
        <begin position="128"/>
        <end position="186"/>
    </location>
</feature>
<dbReference type="CDD" id="cd06222">
    <property type="entry name" value="RNase_H_like"/>
    <property type="match status" value="1"/>
</dbReference>
<proteinExistence type="predicted"/>
<sequence length="190" mass="21562">MRRKEDWIFQLKLRMHTLLRIELQPLGTHWYKVNFDGVIFDSVNSAGLGVVIRNCEGLVMATLSQLIHLRTMVIEEETLATRRALELAIELGFDNLVLEGDSKFLDFKELLSWILQEHQHPELFAFTVYSPEVIEALAASKALQFASEIGITKAVLEGDSQVLTSRLINDTEVLSYSGLLIEDVRRCSSL</sequence>
<organism evidence="2 3">
    <name type="scientific">Quercus lobata</name>
    <name type="common">Valley oak</name>
    <dbReference type="NCBI Taxonomy" id="97700"/>
    <lineage>
        <taxon>Eukaryota</taxon>
        <taxon>Viridiplantae</taxon>
        <taxon>Streptophyta</taxon>
        <taxon>Embryophyta</taxon>
        <taxon>Tracheophyta</taxon>
        <taxon>Spermatophyta</taxon>
        <taxon>Magnoliopsida</taxon>
        <taxon>eudicotyledons</taxon>
        <taxon>Gunneridae</taxon>
        <taxon>Pentapetalae</taxon>
        <taxon>rosids</taxon>
        <taxon>fabids</taxon>
        <taxon>Fagales</taxon>
        <taxon>Fagaceae</taxon>
        <taxon>Quercus</taxon>
    </lineage>
</organism>
<dbReference type="InterPro" id="IPR036397">
    <property type="entry name" value="RNaseH_sf"/>
</dbReference>
<dbReference type="InParanoid" id="A0A7N2KVF2"/>
<dbReference type="PANTHER" id="PTHR47074">
    <property type="entry name" value="BNAC02G40300D PROTEIN"/>
    <property type="match status" value="1"/>
</dbReference>
<dbReference type="InterPro" id="IPR052929">
    <property type="entry name" value="RNase_H-like_EbsB-rel"/>
</dbReference>
<dbReference type="SUPFAM" id="SSF53098">
    <property type="entry name" value="Ribonuclease H-like"/>
    <property type="match status" value="1"/>
</dbReference>
<dbReference type="InterPro" id="IPR002156">
    <property type="entry name" value="RNaseH_domain"/>
</dbReference>
<dbReference type="Gene3D" id="3.30.420.10">
    <property type="entry name" value="Ribonuclease H-like superfamily/Ribonuclease H"/>
    <property type="match status" value="1"/>
</dbReference>
<accession>A0A7N2KVF2</accession>
<dbReference type="PANTHER" id="PTHR47074:SF11">
    <property type="entry name" value="REVERSE TRANSCRIPTASE-LIKE PROTEIN"/>
    <property type="match status" value="1"/>
</dbReference>
<dbReference type="Gramene" id="QL02p034720:mrna">
    <property type="protein sequence ID" value="QL02p034720:mrna"/>
    <property type="gene ID" value="QL02p034720"/>
</dbReference>
<evidence type="ECO:0000313" key="2">
    <source>
        <dbReference type="EnsemblPlants" id="QL02p034720:mrna"/>
    </source>
</evidence>
<evidence type="ECO:0000259" key="1">
    <source>
        <dbReference type="Pfam" id="PF13456"/>
    </source>
</evidence>
<dbReference type="Pfam" id="PF13456">
    <property type="entry name" value="RVT_3"/>
    <property type="match status" value="2"/>
</dbReference>
<dbReference type="AlphaFoldDB" id="A0A7N2KVF2"/>
<dbReference type="GO" id="GO:0004523">
    <property type="term" value="F:RNA-DNA hybrid ribonuclease activity"/>
    <property type="evidence" value="ECO:0007669"/>
    <property type="project" value="InterPro"/>
</dbReference>
<evidence type="ECO:0000313" key="3">
    <source>
        <dbReference type="Proteomes" id="UP000594261"/>
    </source>
</evidence>
<dbReference type="GO" id="GO:0003676">
    <property type="term" value="F:nucleic acid binding"/>
    <property type="evidence" value="ECO:0007669"/>
    <property type="project" value="InterPro"/>
</dbReference>
<reference evidence="3" key="1">
    <citation type="journal article" date="2016" name="G3 (Bethesda)">
        <title>First Draft Assembly and Annotation of the Genome of a California Endemic Oak Quercus lobata Nee (Fagaceae).</title>
        <authorList>
            <person name="Sork V.L."/>
            <person name="Fitz-Gibbon S.T."/>
            <person name="Puiu D."/>
            <person name="Crepeau M."/>
            <person name="Gugger P.F."/>
            <person name="Sherman R."/>
            <person name="Stevens K."/>
            <person name="Langley C.H."/>
            <person name="Pellegrini M."/>
            <person name="Salzberg S.L."/>
        </authorList>
    </citation>
    <scope>NUCLEOTIDE SEQUENCE [LARGE SCALE GENOMIC DNA]</scope>
    <source>
        <strain evidence="3">cv. SW786</strain>
    </source>
</reference>
<name>A0A7N2KVF2_QUELO</name>
<feature type="domain" description="RNase H type-1" evidence="1">
    <location>
        <begin position="34"/>
        <end position="103"/>
    </location>
</feature>
<keyword evidence="3" id="KW-1185">Reference proteome</keyword>
<dbReference type="Proteomes" id="UP000594261">
    <property type="component" value="Chromosome 2"/>
</dbReference>
<dbReference type="EnsemblPlants" id="QL02p034720:mrna">
    <property type="protein sequence ID" value="QL02p034720:mrna"/>
    <property type="gene ID" value="QL02p034720"/>
</dbReference>
<reference evidence="2" key="2">
    <citation type="submission" date="2021-01" db="UniProtKB">
        <authorList>
            <consortium name="EnsemblPlants"/>
        </authorList>
    </citation>
    <scope>IDENTIFICATION</scope>
</reference>
<protein>
    <recommendedName>
        <fullName evidence="1">RNase H type-1 domain-containing protein</fullName>
    </recommendedName>
</protein>
<dbReference type="InterPro" id="IPR044730">
    <property type="entry name" value="RNase_H-like_dom_plant"/>
</dbReference>